<accession>A0ABM9URX7</accession>
<comment type="catalytic activity">
    <reaction evidence="1">
        <text>ATP + protein L-histidine = ADP + protein N-phospho-L-histidine.</text>
        <dbReference type="EC" id="2.7.13.3"/>
    </reaction>
</comment>
<comment type="caution">
    <text evidence="10">The sequence shown here is derived from an EMBL/GenBank/DDBJ whole genome shotgun (WGS) entry which is preliminary data.</text>
</comment>
<evidence type="ECO:0000256" key="3">
    <source>
        <dbReference type="ARBA" id="ARBA00012438"/>
    </source>
</evidence>
<keyword evidence="11" id="KW-1185">Reference proteome</keyword>
<dbReference type="InterPro" id="IPR036097">
    <property type="entry name" value="HisK_dim/P_sf"/>
</dbReference>
<evidence type="ECO:0000256" key="1">
    <source>
        <dbReference type="ARBA" id="ARBA00000085"/>
    </source>
</evidence>
<gene>
    <name evidence="10" type="primary">walK_2</name>
    <name evidence="10" type="ORF">ERS852473_01983</name>
</gene>
<comment type="subcellular location">
    <subcellularLocation>
        <location evidence="2">Membrane</location>
    </subcellularLocation>
</comment>
<dbReference type="PANTHER" id="PTHR45453:SF1">
    <property type="entry name" value="PHOSPHATE REGULON SENSOR PROTEIN PHOR"/>
    <property type="match status" value="1"/>
</dbReference>
<dbReference type="InterPro" id="IPR036890">
    <property type="entry name" value="HATPase_C_sf"/>
</dbReference>
<dbReference type="InterPro" id="IPR005467">
    <property type="entry name" value="His_kinase_dom"/>
</dbReference>
<keyword evidence="8" id="KW-0812">Transmembrane</keyword>
<dbReference type="RefSeq" id="WP_055259997.1">
    <property type="nucleotide sequence ID" value="NZ_CABIXL010000007.1"/>
</dbReference>
<feature type="domain" description="Histidine kinase" evidence="9">
    <location>
        <begin position="391"/>
        <end position="606"/>
    </location>
</feature>
<dbReference type="PANTHER" id="PTHR45453">
    <property type="entry name" value="PHOSPHATE REGULON SENSOR PROTEIN PHOR"/>
    <property type="match status" value="1"/>
</dbReference>
<reference evidence="10 11" key="1">
    <citation type="submission" date="2015-09" db="EMBL/GenBank/DDBJ databases">
        <authorList>
            <consortium name="Pathogen Informatics"/>
        </authorList>
    </citation>
    <scope>NUCLEOTIDE SEQUENCE [LARGE SCALE GENOMIC DNA]</scope>
    <source>
        <strain evidence="10 11">2789STDY5834858</strain>
    </source>
</reference>
<feature type="transmembrane region" description="Helical" evidence="8">
    <location>
        <begin position="203"/>
        <end position="222"/>
    </location>
</feature>
<evidence type="ECO:0000256" key="5">
    <source>
        <dbReference type="ARBA" id="ARBA00022679"/>
    </source>
</evidence>
<keyword evidence="8" id="KW-1133">Transmembrane helix</keyword>
<dbReference type="Pfam" id="PF02518">
    <property type="entry name" value="HATPase_c"/>
    <property type="match status" value="1"/>
</dbReference>
<dbReference type="SUPFAM" id="SSF55874">
    <property type="entry name" value="ATPase domain of HSP90 chaperone/DNA topoisomerase II/histidine kinase"/>
    <property type="match status" value="1"/>
</dbReference>
<dbReference type="Gene3D" id="1.10.287.130">
    <property type="match status" value="1"/>
</dbReference>
<dbReference type="CDD" id="cd00082">
    <property type="entry name" value="HisKA"/>
    <property type="match status" value="1"/>
</dbReference>
<feature type="transmembrane region" description="Helical" evidence="8">
    <location>
        <begin position="299"/>
        <end position="321"/>
    </location>
</feature>
<dbReference type="InterPro" id="IPR050351">
    <property type="entry name" value="BphY/WalK/GraS-like"/>
</dbReference>
<dbReference type="EMBL" id="CYZR01000007">
    <property type="protein sequence ID" value="CUO13284.1"/>
    <property type="molecule type" value="Genomic_DNA"/>
</dbReference>
<organism evidence="10 11">
    <name type="scientific">Sarcina ventriculi</name>
    <name type="common">Clostridium ventriculi</name>
    <dbReference type="NCBI Taxonomy" id="1267"/>
    <lineage>
        <taxon>Bacteria</taxon>
        <taxon>Bacillati</taxon>
        <taxon>Bacillota</taxon>
        <taxon>Clostridia</taxon>
        <taxon>Eubacteriales</taxon>
        <taxon>Clostridiaceae</taxon>
        <taxon>Sarcina</taxon>
    </lineage>
</organism>
<keyword evidence="4" id="KW-0597">Phosphoprotein</keyword>
<dbReference type="SUPFAM" id="SSF47384">
    <property type="entry name" value="Homodimeric domain of signal transducing histidine kinase"/>
    <property type="match status" value="1"/>
</dbReference>
<evidence type="ECO:0000256" key="8">
    <source>
        <dbReference type="SAM" id="Phobius"/>
    </source>
</evidence>
<dbReference type="GO" id="GO:0004673">
    <property type="term" value="F:protein histidine kinase activity"/>
    <property type="evidence" value="ECO:0007669"/>
    <property type="project" value="UniProtKB-EC"/>
</dbReference>
<sequence length="608" mass="71092">MVIKWINKIRFWWRDYRIWVRNVENIFIIGSLIIFPAMLIILFGGNSYQSLVKINCTQGSYIEPRVNYVDALINPKKYEEGKLLERSAELSNVIYNQTDYLKDIKNATTKDEQDIVKQKILQLSTYYIGVVIIDKTTGDYYSNRSWFYDPPYALSTPKNIIQELAKNENLTYITLNPAEDIEEIYFYQGDMYIQEVNAIRTSFFILLICTIILVVFLVKKIYMIKNLGFKKYKISLKQGYLFKLFRAIRAIFKTRIIVEEIIKDKVFLFIIFATIIYLLFWWIASAIDFWLGYPSGYSYVYYVGIGVGIAIIVFLFVHFVIKYILKYDSLATIIYDIDEIKKGNMELEVEYGNDKQISELAKGINDLRLNYKDSIEEGIRNEKLKTELISNVSHDLKTPLTSIINYVNILQRDDISEDEKKECIKILETKSHRLKRLIDDLFEVSKMNSGKVDLYEMDIDIIQLIYQSIMEVEDLYIEKKMEFKVKAPDELKINVDPEKMSRVFQNLATNSLKYGLENTRIYVDIKDFDDRAEISFKNVSAFELDFNESQILERFARGDKSRNSTIEGSGLGLAIAKTIVELHEGLFKVECEGDLFKAYVILPKTKLK</sequence>
<dbReference type="SMART" id="SM00387">
    <property type="entry name" value="HATPase_c"/>
    <property type="match status" value="1"/>
</dbReference>
<keyword evidence="8" id="KW-0472">Membrane</keyword>
<dbReference type="InterPro" id="IPR003661">
    <property type="entry name" value="HisK_dim/P_dom"/>
</dbReference>
<evidence type="ECO:0000256" key="4">
    <source>
        <dbReference type="ARBA" id="ARBA00022553"/>
    </source>
</evidence>
<proteinExistence type="predicted"/>
<feature type="transmembrane region" description="Helical" evidence="8">
    <location>
        <begin position="266"/>
        <end position="287"/>
    </location>
</feature>
<dbReference type="PROSITE" id="PS50109">
    <property type="entry name" value="HIS_KIN"/>
    <property type="match status" value="1"/>
</dbReference>
<feature type="transmembrane region" description="Helical" evidence="8">
    <location>
        <begin position="26"/>
        <end position="45"/>
    </location>
</feature>
<protein>
    <recommendedName>
        <fullName evidence="3">histidine kinase</fullName>
        <ecNumber evidence="3">2.7.13.3</ecNumber>
    </recommendedName>
</protein>
<dbReference type="Proteomes" id="UP000095488">
    <property type="component" value="Unassembled WGS sequence"/>
</dbReference>
<name>A0ABM9URX7_SARVE</name>
<evidence type="ECO:0000256" key="2">
    <source>
        <dbReference type="ARBA" id="ARBA00004370"/>
    </source>
</evidence>
<keyword evidence="6 10" id="KW-0418">Kinase</keyword>
<keyword evidence="5 10" id="KW-0808">Transferase</keyword>
<dbReference type="EC" id="2.7.13.3" evidence="3"/>
<dbReference type="Gene3D" id="3.30.565.10">
    <property type="entry name" value="Histidine kinase-like ATPase, C-terminal domain"/>
    <property type="match status" value="1"/>
</dbReference>
<evidence type="ECO:0000313" key="10">
    <source>
        <dbReference type="EMBL" id="CUO13284.1"/>
    </source>
</evidence>
<keyword evidence="7" id="KW-0902">Two-component regulatory system</keyword>
<dbReference type="SMART" id="SM00388">
    <property type="entry name" value="HisKA"/>
    <property type="match status" value="1"/>
</dbReference>
<dbReference type="InterPro" id="IPR003594">
    <property type="entry name" value="HATPase_dom"/>
</dbReference>
<evidence type="ECO:0000256" key="6">
    <source>
        <dbReference type="ARBA" id="ARBA00022777"/>
    </source>
</evidence>
<evidence type="ECO:0000313" key="11">
    <source>
        <dbReference type="Proteomes" id="UP000095488"/>
    </source>
</evidence>
<evidence type="ECO:0000256" key="7">
    <source>
        <dbReference type="ARBA" id="ARBA00023012"/>
    </source>
</evidence>
<evidence type="ECO:0000259" key="9">
    <source>
        <dbReference type="PROSITE" id="PS50109"/>
    </source>
</evidence>
<dbReference type="Pfam" id="PF00512">
    <property type="entry name" value="HisKA"/>
    <property type="match status" value="1"/>
</dbReference>